<evidence type="ECO:0000256" key="1">
    <source>
        <dbReference type="SAM" id="MobiDB-lite"/>
    </source>
</evidence>
<feature type="region of interest" description="Disordered" evidence="1">
    <location>
        <begin position="21"/>
        <end position="42"/>
    </location>
</feature>
<accession>A0A2G1W667</accession>
<organism evidence="2 3">
    <name type="scientific">Rhodopirellula bahusiensis</name>
    <dbReference type="NCBI Taxonomy" id="2014065"/>
    <lineage>
        <taxon>Bacteria</taxon>
        <taxon>Pseudomonadati</taxon>
        <taxon>Planctomycetota</taxon>
        <taxon>Planctomycetia</taxon>
        <taxon>Pirellulales</taxon>
        <taxon>Pirellulaceae</taxon>
        <taxon>Rhodopirellula</taxon>
    </lineage>
</organism>
<reference evidence="2 3" key="1">
    <citation type="submission" date="2017-06" db="EMBL/GenBank/DDBJ databases">
        <title>Description of Rhodopirellula bahusiensis sp. nov.</title>
        <authorList>
            <person name="Kizina J."/>
            <person name="Harder J."/>
        </authorList>
    </citation>
    <scope>NUCLEOTIDE SEQUENCE [LARGE SCALE GENOMIC DNA]</scope>
    <source>
        <strain evidence="2 3">SWK21</strain>
    </source>
</reference>
<sequence length="111" mass="12069">MDAILNTVVYDTSVPVIPASYRDPGEYSQSPAADTPAADAKPVATKTFTDRARSAGAFVGHGLRATVGLVLVGTFKIVETSLGLNDSTPRGRNDTAFNQWLDDRDRWRRED</sequence>
<gene>
    <name evidence="2" type="ORF">CEE69_15760</name>
</gene>
<dbReference type="Proteomes" id="UP000225740">
    <property type="component" value="Unassembled WGS sequence"/>
</dbReference>
<dbReference type="EMBL" id="NIZW01000011">
    <property type="protein sequence ID" value="PHQ34518.1"/>
    <property type="molecule type" value="Genomic_DNA"/>
</dbReference>
<dbReference type="AlphaFoldDB" id="A0A2G1W667"/>
<name>A0A2G1W667_9BACT</name>
<dbReference type="RefSeq" id="WP_099261656.1">
    <property type="nucleotide sequence ID" value="NZ_NIZW01000011.1"/>
</dbReference>
<proteinExistence type="predicted"/>
<dbReference type="GeneID" id="90609522"/>
<protein>
    <submittedName>
        <fullName evidence="2">Uncharacterized protein</fullName>
    </submittedName>
</protein>
<dbReference type="OrthoDB" id="288965at2"/>
<keyword evidence="3" id="KW-1185">Reference proteome</keyword>
<evidence type="ECO:0000313" key="3">
    <source>
        <dbReference type="Proteomes" id="UP000225740"/>
    </source>
</evidence>
<evidence type="ECO:0000313" key="2">
    <source>
        <dbReference type="EMBL" id="PHQ34518.1"/>
    </source>
</evidence>
<comment type="caution">
    <text evidence="2">The sequence shown here is derived from an EMBL/GenBank/DDBJ whole genome shotgun (WGS) entry which is preliminary data.</text>
</comment>
<feature type="compositionally biased region" description="Low complexity" evidence="1">
    <location>
        <begin position="31"/>
        <end position="42"/>
    </location>
</feature>